<dbReference type="PANTHER" id="PTHR14155">
    <property type="entry name" value="RING FINGER DOMAIN-CONTAINING"/>
    <property type="match status" value="1"/>
</dbReference>
<feature type="compositionally biased region" description="Polar residues" evidence="5">
    <location>
        <begin position="368"/>
        <end position="380"/>
    </location>
</feature>
<dbReference type="PANTHER" id="PTHR14155:SF627">
    <property type="entry name" value="OS06G0192800 PROTEIN"/>
    <property type="match status" value="1"/>
</dbReference>
<reference evidence="8" key="1">
    <citation type="submission" date="2021-01" db="EMBL/GenBank/DDBJ databases">
        <authorList>
            <person name="Corre E."/>
            <person name="Pelletier E."/>
            <person name="Niang G."/>
            <person name="Scheremetjew M."/>
            <person name="Finn R."/>
            <person name="Kale V."/>
            <person name="Holt S."/>
            <person name="Cochrane G."/>
            <person name="Meng A."/>
            <person name="Brown T."/>
            <person name="Cohen L."/>
        </authorList>
    </citation>
    <scope>NUCLEOTIDE SEQUENCE</scope>
    <source>
        <strain evidence="8">CCMP147</strain>
    </source>
</reference>
<evidence type="ECO:0000256" key="3">
    <source>
        <dbReference type="ARBA" id="ARBA00022833"/>
    </source>
</evidence>
<keyword evidence="2 4" id="KW-0863">Zinc-finger</keyword>
<gene>
    <name evidence="8" type="ORF">TDUB1175_LOCUS10130</name>
</gene>
<evidence type="ECO:0000256" key="5">
    <source>
        <dbReference type="SAM" id="MobiDB-lite"/>
    </source>
</evidence>
<feature type="region of interest" description="Disordered" evidence="5">
    <location>
        <begin position="174"/>
        <end position="198"/>
    </location>
</feature>
<feature type="region of interest" description="Disordered" evidence="5">
    <location>
        <begin position="108"/>
        <end position="127"/>
    </location>
</feature>
<dbReference type="InterPro" id="IPR001841">
    <property type="entry name" value="Znf_RING"/>
</dbReference>
<dbReference type="PROSITE" id="PS50089">
    <property type="entry name" value="ZF_RING_2"/>
    <property type="match status" value="1"/>
</dbReference>
<dbReference type="Gene3D" id="3.30.40.10">
    <property type="entry name" value="Zinc/RING finger domain, C3HC4 (zinc finger)"/>
    <property type="match status" value="1"/>
</dbReference>
<feature type="compositionally biased region" description="Low complexity" evidence="5">
    <location>
        <begin position="381"/>
        <end position="393"/>
    </location>
</feature>
<keyword evidence="6" id="KW-1133">Transmembrane helix</keyword>
<sequence>MTLTRPRRPIRLRLRSSVVSIALISVLIASTSSPRQLFAQAYLVVSSPQLPKGTEARYPTQPASFGRRLERRGTYAANVFLPPLTRGETEGSHDDDDESEESAYMCSQRYRRTKQSNGERMGGEGGLRGLMMNEDHGSIGSVAEEDGSGIVVMTNRRPSTSGFRKLFGKAYWTKEDSSSSSDDEEDVEGEYPAAETGSYNVEEVATFEGNNSSSNDHEVIPIALLVKRGRCSFREKANEVKRLNEELRKEAEELVLTSSSSPEEAEQKNGDAAMPPMPQISYLLVYDHYPANGGYLIVMGGGSSFPRGGHGNDNGWGAQDDLAALFLSYDSGEDLYIRIMDWEKTSGASPYLSKWDFLPPIYRNTYSTREPSHGADNSTTSHPSSVASKNSSSLAYPPRQQWSFPVSVDGDNPYASRYSTCNTYGRYGCDDAYESVSAMDDVWIAYLFVAVVTMIVFMRVMWVRHWRNSRRRIVSENGPHGDINVDMDGQGRPRLAQRSKSGRATMTKEEVLALPEIEFVMGSNFVATGDKAGEVEGKMEDEDQATAELSSPDSSAADATNANVTTCTLCSICIDDFAPGEKLRQLPQCRHMFHTECILPWLTERSARCPLCKRSVVTGEEEKIG</sequence>
<dbReference type="Pfam" id="PF13639">
    <property type="entry name" value="zf-RING_2"/>
    <property type="match status" value="1"/>
</dbReference>
<keyword evidence="6" id="KW-0812">Transmembrane</keyword>
<evidence type="ECO:0000256" key="1">
    <source>
        <dbReference type="ARBA" id="ARBA00022723"/>
    </source>
</evidence>
<feature type="compositionally biased region" description="Polar residues" evidence="5">
    <location>
        <begin position="547"/>
        <end position="559"/>
    </location>
</feature>
<dbReference type="InterPro" id="IPR013083">
    <property type="entry name" value="Znf_RING/FYVE/PHD"/>
</dbReference>
<feature type="domain" description="RING-type" evidence="7">
    <location>
        <begin position="570"/>
        <end position="613"/>
    </location>
</feature>
<feature type="region of interest" description="Disordered" evidence="5">
    <location>
        <begin position="481"/>
        <end position="502"/>
    </location>
</feature>
<evidence type="ECO:0000256" key="4">
    <source>
        <dbReference type="PROSITE-ProRule" id="PRU00175"/>
    </source>
</evidence>
<protein>
    <recommendedName>
        <fullName evidence="7">RING-type domain-containing protein</fullName>
    </recommendedName>
</protein>
<evidence type="ECO:0000259" key="7">
    <source>
        <dbReference type="PROSITE" id="PS50089"/>
    </source>
</evidence>
<dbReference type="CDD" id="cd16454">
    <property type="entry name" value="RING-H2_PA-TM-RING"/>
    <property type="match status" value="1"/>
</dbReference>
<keyword evidence="6" id="KW-0472">Membrane</keyword>
<feature type="region of interest" description="Disordered" evidence="5">
    <location>
        <begin position="537"/>
        <end position="559"/>
    </location>
</feature>
<organism evidence="8">
    <name type="scientific">Pseudictyota dubia</name>
    <dbReference type="NCBI Taxonomy" id="2749911"/>
    <lineage>
        <taxon>Eukaryota</taxon>
        <taxon>Sar</taxon>
        <taxon>Stramenopiles</taxon>
        <taxon>Ochrophyta</taxon>
        <taxon>Bacillariophyta</taxon>
        <taxon>Mediophyceae</taxon>
        <taxon>Biddulphiophycidae</taxon>
        <taxon>Eupodiscales</taxon>
        <taxon>Odontellaceae</taxon>
        <taxon>Pseudictyota</taxon>
    </lineage>
</organism>
<dbReference type="SMART" id="SM00184">
    <property type="entry name" value="RING"/>
    <property type="match status" value="1"/>
</dbReference>
<dbReference type="InterPro" id="IPR053238">
    <property type="entry name" value="RING-H2_zinc_finger"/>
</dbReference>
<keyword evidence="1" id="KW-0479">Metal-binding</keyword>
<evidence type="ECO:0000256" key="2">
    <source>
        <dbReference type="ARBA" id="ARBA00022771"/>
    </source>
</evidence>
<accession>A0A7R9Z8X1</accession>
<feature type="region of interest" description="Disordered" evidence="5">
    <location>
        <begin position="254"/>
        <end position="273"/>
    </location>
</feature>
<dbReference type="SUPFAM" id="SSF57850">
    <property type="entry name" value="RING/U-box"/>
    <property type="match status" value="1"/>
</dbReference>
<feature type="region of interest" description="Disordered" evidence="5">
    <location>
        <begin position="368"/>
        <end position="396"/>
    </location>
</feature>
<dbReference type="AlphaFoldDB" id="A0A7R9Z8X1"/>
<dbReference type="EMBL" id="HBED01020217">
    <property type="protein sequence ID" value="CAD8311088.1"/>
    <property type="molecule type" value="Transcribed_RNA"/>
</dbReference>
<feature type="region of interest" description="Disordered" evidence="5">
    <location>
        <begin position="83"/>
        <end position="102"/>
    </location>
</feature>
<keyword evidence="3" id="KW-0862">Zinc</keyword>
<proteinExistence type="predicted"/>
<dbReference type="GO" id="GO:0008270">
    <property type="term" value="F:zinc ion binding"/>
    <property type="evidence" value="ECO:0007669"/>
    <property type="project" value="UniProtKB-KW"/>
</dbReference>
<name>A0A7R9Z8X1_9STRA</name>
<evidence type="ECO:0000256" key="6">
    <source>
        <dbReference type="SAM" id="Phobius"/>
    </source>
</evidence>
<evidence type="ECO:0000313" key="8">
    <source>
        <dbReference type="EMBL" id="CAD8311088.1"/>
    </source>
</evidence>
<feature type="transmembrane region" description="Helical" evidence="6">
    <location>
        <begin position="443"/>
        <end position="462"/>
    </location>
</feature>